<reference evidence="1" key="1">
    <citation type="submission" date="2022-07" db="EMBL/GenBank/DDBJ databases">
        <title>Genome Sequence of Leucocoprinus birnbaumii.</title>
        <authorList>
            <person name="Buettner E."/>
        </authorList>
    </citation>
    <scope>NUCLEOTIDE SEQUENCE</scope>
    <source>
        <strain evidence="1">VT141</strain>
    </source>
</reference>
<comment type="caution">
    <text evidence="1">The sequence shown here is derived from an EMBL/GenBank/DDBJ whole genome shotgun (WGS) entry which is preliminary data.</text>
</comment>
<keyword evidence="2" id="KW-1185">Reference proteome</keyword>
<dbReference type="AlphaFoldDB" id="A0AAD5VFP3"/>
<dbReference type="EMBL" id="JANIEX010001796">
    <property type="protein sequence ID" value="KAJ3554372.1"/>
    <property type="molecule type" value="Genomic_DNA"/>
</dbReference>
<evidence type="ECO:0000313" key="1">
    <source>
        <dbReference type="EMBL" id="KAJ3554372.1"/>
    </source>
</evidence>
<name>A0AAD5VFP3_9AGAR</name>
<gene>
    <name evidence="1" type="ORF">NP233_g12436</name>
</gene>
<sequence length="450" mass="51162">MDRVVLPSNAKDLHGRIDNIPVGDVPWHCFSYEVWFRDICDVLEGRLANPSFDGHIDYAPKHVRNKDDKRVFTDLMSREWAWEQADILTADPAMHGAMFAPVVLGSDKTTVLVAMGPSEYYPLYASLGNLEGHIRRAHGSSVAVVGFLAIPKYDKEHEGSDTFRTFHRQVMHDSLKFILSHLKDYMSKPKVTRCADGHYRRVVYGVGPYVADYPEQCLLTCVVNSWCPKDGDDAEIVEDGLVPSTADVRFSLRAVPNYPPSLHELSRRFELSNTLLPTVRRFLYDQLNPDAEIMGMAAELDLYPMIDPFIHASVYHSAACLIQAPGSKRSLRPRRNMRREYIRASPNWRNTGPRHDCVLVDGDPQNNGFLGFNVGQVHFFRFEWNEKSYDFAFLQWFGKAQATACPNTVLWMVQPQVNLRKERVCSLVHIDKIYSAVHLIGSTGTFPASR</sequence>
<dbReference type="Pfam" id="PF18759">
    <property type="entry name" value="Plavaka"/>
    <property type="match status" value="1"/>
</dbReference>
<evidence type="ECO:0000313" key="2">
    <source>
        <dbReference type="Proteomes" id="UP001213000"/>
    </source>
</evidence>
<dbReference type="InterPro" id="IPR041078">
    <property type="entry name" value="Plavaka"/>
</dbReference>
<dbReference type="Proteomes" id="UP001213000">
    <property type="component" value="Unassembled WGS sequence"/>
</dbReference>
<accession>A0AAD5VFP3</accession>
<protein>
    <submittedName>
        <fullName evidence="1">Uncharacterized protein</fullName>
    </submittedName>
</protein>
<organism evidence="1 2">
    <name type="scientific">Leucocoprinus birnbaumii</name>
    <dbReference type="NCBI Taxonomy" id="56174"/>
    <lineage>
        <taxon>Eukaryota</taxon>
        <taxon>Fungi</taxon>
        <taxon>Dikarya</taxon>
        <taxon>Basidiomycota</taxon>
        <taxon>Agaricomycotina</taxon>
        <taxon>Agaricomycetes</taxon>
        <taxon>Agaricomycetidae</taxon>
        <taxon>Agaricales</taxon>
        <taxon>Agaricineae</taxon>
        <taxon>Agaricaceae</taxon>
        <taxon>Leucocoprinus</taxon>
    </lineage>
</organism>
<proteinExistence type="predicted"/>